<dbReference type="RefSeq" id="WP_406794288.1">
    <property type="nucleotide sequence ID" value="NZ_JBJHZX010000049.1"/>
</dbReference>
<dbReference type="EMBL" id="JBJHZX010000049">
    <property type="protein sequence ID" value="MFL0198179.1"/>
    <property type="molecule type" value="Genomic_DNA"/>
</dbReference>
<comment type="caution">
    <text evidence="1">The sequence shown here is derived from an EMBL/GenBank/DDBJ whole genome shotgun (WGS) entry which is preliminary data.</text>
</comment>
<dbReference type="Proteomes" id="UP001623660">
    <property type="component" value="Unassembled WGS sequence"/>
</dbReference>
<protein>
    <submittedName>
        <fullName evidence="1">Uncharacterized protein</fullName>
    </submittedName>
</protein>
<proteinExistence type="predicted"/>
<accession>A0ABW8SQH4</accession>
<keyword evidence="2" id="KW-1185">Reference proteome</keyword>
<sequence>MIEVCLIVESQNAAETGLTALQTPYDEVQQLINRMSARGNWKSNSSEIYQYL</sequence>
<evidence type="ECO:0000313" key="2">
    <source>
        <dbReference type="Proteomes" id="UP001623660"/>
    </source>
</evidence>
<evidence type="ECO:0000313" key="1">
    <source>
        <dbReference type="EMBL" id="MFL0198179.1"/>
    </source>
</evidence>
<organism evidence="1 2">
    <name type="scientific">Candidatus Clostridium eludens</name>
    <dbReference type="NCBI Taxonomy" id="3381663"/>
    <lineage>
        <taxon>Bacteria</taxon>
        <taxon>Bacillati</taxon>
        <taxon>Bacillota</taxon>
        <taxon>Clostridia</taxon>
        <taxon>Eubacteriales</taxon>
        <taxon>Clostridiaceae</taxon>
        <taxon>Clostridium</taxon>
    </lineage>
</organism>
<gene>
    <name evidence="1" type="ORF">ACJDU8_21825</name>
</gene>
<reference evidence="1 2" key="1">
    <citation type="submission" date="2024-11" db="EMBL/GenBank/DDBJ databases">
        <authorList>
            <person name="Heng Y.C."/>
            <person name="Lim A.C.H."/>
            <person name="Lee J.K.Y."/>
            <person name="Kittelmann S."/>
        </authorList>
    </citation>
    <scope>NUCLEOTIDE SEQUENCE [LARGE SCALE GENOMIC DNA]</scope>
    <source>
        <strain evidence="1 2">WILCCON 0269</strain>
    </source>
</reference>
<name>A0ABW8SQH4_9CLOT</name>